<dbReference type="PIRSF" id="PIRSF005715">
    <property type="entry name" value="VPS45_Sec1"/>
    <property type="match status" value="1"/>
</dbReference>
<dbReference type="AlphaFoldDB" id="M7PE31"/>
<evidence type="ECO:0008006" key="4">
    <source>
        <dbReference type="Google" id="ProtNLM"/>
    </source>
</evidence>
<dbReference type="Gene3D" id="3.90.830.10">
    <property type="entry name" value="Syntaxin Binding Protein 1, Chain A, domain 2"/>
    <property type="match status" value="1"/>
</dbReference>
<gene>
    <name evidence="2" type="ORF">PNEG_02904</name>
</gene>
<proteinExistence type="inferred from homology"/>
<dbReference type="Gene3D" id="1.25.40.60">
    <property type="match status" value="1"/>
</dbReference>
<dbReference type="EMBL" id="AFWA02000014">
    <property type="protein sequence ID" value="EMR08729.1"/>
    <property type="molecule type" value="Genomic_DNA"/>
</dbReference>
<dbReference type="VEuPathDB" id="FungiDB:PNEG_02904"/>
<evidence type="ECO:0000313" key="3">
    <source>
        <dbReference type="Proteomes" id="UP000011958"/>
    </source>
</evidence>
<dbReference type="InterPro" id="IPR043127">
    <property type="entry name" value="Sec-1-like_dom3a"/>
</dbReference>
<dbReference type="GeneID" id="19896591"/>
<dbReference type="InterPro" id="IPR001619">
    <property type="entry name" value="Sec1-like"/>
</dbReference>
<dbReference type="Proteomes" id="UP000011958">
    <property type="component" value="Unassembled WGS sequence"/>
</dbReference>
<dbReference type="InterPro" id="IPR027482">
    <property type="entry name" value="Sec1-like_dom2"/>
</dbReference>
<evidence type="ECO:0000256" key="1">
    <source>
        <dbReference type="ARBA" id="ARBA00009884"/>
    </source>
</evidence>
<dbReference type="eggNOG" id="KOG1299">
    <property type="taxonomic scope" value="Eukaryota"/>
</dbReference>
<dbReference type="PANTHER" id="PTHR11679">
    <property type="entry name" value="VESICLE PROTEIN SORTING-ASSOCIATED"/>
    <property type="match status" value="1"/>
</dbReference>
<accession>M7PE31</accession>
<dbReference type="Gene3D" id="3.40.50.2060">
    <property type="match status" value="1"/>
</dbReference>
<sequence length="575" mass="66532">MNVIQVIQNYIETIASLSKGMKIMLLDASTTPMMSMATTKSFLLSREIYLIEKVLRCIYGRILTNDSRLENSKRENVRHLTCICVIKPCFESVQHLSEELRSPKYGRYFVYFTNILNKNYLEILAASDDHEVVQSLQEIFADYLAVHSDLAALYLPISTHNLWNKRWDTWDSIALQKSRDGLLSILLSLKKKPIIRYERNSNMAKVLGNEVKKMMEEEEQLFNFYRMDAAPILLILDRCNDPVTPLLTQWTYEAMVHELVGIEHGRVDISNMIYEKKLKEIILSPEQDAFFKENMYLNFGDLGTRIKEYVDHYHSKTKSNIEIQNVSDMKRFIEEYPEFRQLSGNVSKHVILMSELSTRVNKESLLEVSELEQSLACNDSHSTDLKNLQKLIQSPISNNNKIRLVLLYALRYEKNKNNTLSSLILSLAQAGVTPKELSIINTLLEYAGSSKRLDNLYELESIFSRARSGFKGLNDVENVYTQHRPRLQNILTSLIKGRLREQTHPCIEESTTLKEKPQDIIVYMVGGTTYTEARIVHEINLYIPGVRIILASDHIHNSKSFLQQLKRFNTTKINK</sequence>
<dbReference type="STRING" id="1069680.M7PE31"/>
<reference evidence="3" key="1">
    <citation type="journal article" date="2016" name="Nat. Commun.">
        <title>Genome analysis of three Pneumocystis species reveals adaptation mechanisms to life exclusively in mammalian hosts.</title>
        <authorList>
            <person name="Ma L."/>
            <person name="Chen Z."/>
            <person name="Huang D.W."/>
            <person name="Kutty G."/>
            <person name="Ishihara M."/>
            <person name="Wang H."/>
            <person name="Abouelleil A."/>
            <person name="Bishop L."/>
            <person name="Davey E."/>
            <person name="Deng R."/>
            <person name="Deng X."/>
            <person name="Fan L."/>
            <person name="Fantoni G."/>
            <person name="Fitzgerald M."/>
            <person name="Gogineni E."/>
            <person name="Goldberg J.M."/>
            <person name="Handley G."/>
            <person name="Hu X."/>
            <person name="Huber C."/>
            <person name="Jiao X."/>
            <person name="Jones K."/>
            <person name="Levin J.Z."/>
            <person name="Liu Y."/>
            <person name="Macdonald P."/>
            <person name="Melnikov A."/>
            <person name="Raley C."/>
            <person name="Sassi M."/>
            <person name="Sherman B.T."/>
            <person name="Song X."/>
            <person name="Sykes S."/>
            <person name="Tran B."/>
            <person name="Walsh L."/>
            <person name="Xia Y."/>
            <person name="Yang J."/>
            <person name="Young S."/>
            <person name="Zeng Q."/>
            <person name="Zheng X."/>
            <person name="Stephens R."/>
            <person name="Nusbaum C."/>
            <person name="Birren B.W."/>
            <person name="Azadi P."/>
            <person name="Lempicki R.A."/>
            <person name="Cuomo C.A."/>
            <person name="Kovacs J.A."/>
        </authorList>
    </citation>
    <scope>NUCLEOTIDE SEQUENCE [LARGE SCALE GENOMIC DNA]</scope>
    <source>
        <strain evidence="3">B123</strain>
    </source>
</reference>
<name>M7PE31_PNEMU</name>
<evidence type="ECO:0000313" key="2">
    <source>
        <dbReference type="EMBL" id="EMR08729.1"/>
    </source>
</evidence>
<dbReference type="GO" id="GO:0005768">
    <property type="term" value="C:endosome"/>
    <property type="evidence" value="ECO:0007669"/>
    <property type="project" value="EnsemblFungi"/>
</dbReference>
<dbReference type="GO" id="GO:0016192">
    <property type="term" value="P:vesicle-mediated transport"/>
    <property type="evidence" value="ECO:0007669"/>
    <property type="project" value="InterPro"/>
</dbReference>
<comment type="similarity">
    <text evidence="1">Belongs to the STXBP/unc-18/SEC1 family.</text>
</comment>
<protein>
    <recommendedName>
        <fullName evidence="4">Vacuolar protein sorting-associated protein 45</fullName>
    </recommendedName>
</protein>
<dbReference type="HOGENOM" id="CLU_013933_3_1_1"/>
<dbReference type="SUPFAM" id="SSF56815">
    <property type="entry name" value="Sec1/munc18-like (SM) proteins"/>
    <property type="match status" value="1"/>
</dbReference>
<comment type="caution">
    <text evidence="2">The sequence shown here is derived from an EMBL/GenBank/DDBJ whole genome shotgun (WGS) entry which is preliminary data.</text>
</comment>
<dbReference type="OrthoDB" id="10266265at2759"/>
<dbReference type="Pfam" id="PF00995">
    <property type="entry name" value="Sec1"/>
    <property type="match status" value="1"/>
</dbReference>
<dbReference type="InterPro" id="IPR036045">
    <property type="entry name" value="Sec1-like_sf"/>
</dbReference>
<dbReference type="OMA" id="VHQLNNA"/>
<dbReference type="RefSeq" id="XP_007874944.1">
    <property type="nucleotide sequence ID" value="XM_007876753.1"/>
</dbReference>
<keyword evidence="3" id="KW-1185">Reference proteome</keyword>
<organism evidence="2 3">
    <name type="scientific">Pneumocystis murina (strain B123)</name>
    <name type="common">Mouse pneumocystis pneumonia agent</name>
    <name type="synonym">Pneumocystis carinii f. sp. muris</name>
    <dbReference type="NCBI Taxonomy" id="1069680"/>
    <lineage>
        <taxon>Eukaryota</taxon>
        <taxon>Fungi</taxon>
        <taxon>Dikarya</taxon>
        <taxon>Ascomycota</taxon>
        <taxon>Taphrinomycotina</taxon>
        <taxon>Pneumocystomycetes</taxon>
        <taxon>Pneumocystaceae</taxon>
        <taxon>Pneumocystis</taxon>
    </lineage>
</organism>
<dbReference type="Gene3D" id="3.40.50.1910">
    <property type="match status" value="1"/>
</dbReference>
<dbReference type="InterPro" id="IPR043154">
    <property type="entry name" value="Sec-1-like_dom1"/>
</dbReference>